<keyword evidence="6 7" id="KW-0413">Isomerase</keyword>
<dbReference type="SUPFAM" id="SSF54534">
    <property type="entry name" value="FKBP-like"/>
    <property type="match status" value="2"/>
</dbReference>
<dbReference type="AlphaFoldDB" id="A0AA85KBM8"/>
<dbReference type="PANTHER" id="PTHR46512">
    <property type="entry name" value="PEPTIDYLPROLYL ISOMERASE"/>
    <property type="match status" value="1"/>
</dbReference>
<name>A0AA85KBM8_TRIRE</name>
<evidence type="ECO:0000313" key="11">
    <source>
        <dbReference type="WBParaSite" id="TREG1_67380.1"/>
    </source>
</evidence>
<dbReference type="PROSITE" id="PS50059">
    <property type="entry name" value="FKBP_PPIASE"/>
    <property type="match status" value="1"/>
</dbReference>
<feature type="domain" description="PPIase FKBP-type" evidence="9">
    <location>
        <begin position="50"/>
        <end position="117"/>
    </location>
</feature>
<organism evidence="10 11">
    <name type="scientific">Trichobilharzia regenti</name>
    <name type="common">Nasal bird schistosome</name>
    <dbReference type="NCBI Taxonomy" id="157069"/>
    <lineage>
        <taxon>Eukaryota</taxon>
        <taxon>Metazoa</taxon>
        <taxon>Spiralia</taxon>
        <taxon>Lophotrochozoa</taxon>
        <taxon>Platyhelminthes</taxon>
        <taxon>Trematoda</taxon>
        <taxon>Digenea</taxon>
        <taxon>Strigeidida</taxon>
        <taxon>Schistosomatoidea</taxon>
        <taxon>Schistosomatidae</taxon>
        <taxon>Trichobilharzia</taxon>
    </lineage>
</organism>
<accession>A0AA85KBM8</accession>
<evidence type="ECO:0000256" key="6">
    <source>
        <dbReference type="ARBA" id="ARBA00023235"/>
    </source>
</evidence>
<dbReference type="Proteomes" id="UP000050795">
    <property type="component" value="Unassembled WGS sequence"/>
</dbReference>
<keyword evidence="5 7" id="KW-0697">Rotamase</keyword>
<dbReference type="Pfam" id="PF00254">
    <property type="entry name" value="FKBP_C"/>
    <property type="match status" value="1"/>
</dbReference>
<comment type="catalytic activity">
    <reaction evidence="1 7">
        <text>[protein]-peptidylproline (omega=180) = [protein]-peptidylproline (omega=0)</text>
        <dbReference type="Rhea" id="RHEA:16237"/>
        <dbReference type="Rhea" id="RHEA-COMP:10747"/>
        <dbReference type="Rhea" id="RHEA-COMP:10748"/>
        <dbReference type="ChEBI" id="CHEBI:83833"/>
        <dbReference type="ChEBI" id="CHEBI:83834"/>
        <dbReference type="EC" id="5.2.1.8"/>
    </reaction>
</comment>
<reference evidence="11" key="2">
    <citation type="submission" date="2023-11" db="UniProtKB">
        <authorList>
            <consortium name="WormBaseParasite"/>
        </authorList>
    </citation>
    <scope>IDENTIFICATION</scope>
</reference>
<dbReference type="SUPFAM" id="SSF48452">
    <property type="entry name" value="TPR-like"/>
    <property type="match status" value="1"/>
</dbReference>
<dbReference type="WBParaSite" id="TREG1_67380.1">
    <property type="protein sequence ID" value="TREG1_67380.1"/>
    <property type="gene ID" value="TREG1_67380"/>
</dbReference>
<evidence type="ECO:0000313" key="10">
    <source>
        <dbReference type="Proteomes" id="UP000050795"/>
    </source>
</evidence>
<dbReference type="Gene3D" id="1.25.40.10">
    <property type="entry name" value="Tetratricopeptide repeat domain"/>
    <property type="match status" value="1"/>
</dbReference>
<sequence>MSGDTKTVENQQQVEDEYLKGFTDLSPSGDRGILKKVLREGTSEVKPCDGDTVVVHYVGTYYGGDENGKVFDSSRARNEKFEFSIGKGDVIKAWDIGVATMKLGEVCELIAAPEYAYHDGKTLKFEVEIFDTLGCDVSRRKDGSIRKSILRKGRDIHNPVAGAEATILFRNLTESTGDVEVTYCVGNPTPQVPLELDLALRHMNTDEYSRVVVLTEKDSASDGGTDQSRVIYELTLKSFEKTKHLSSISSFKEQMEYANTLKEKANVFLKDSKFDPALELYKRLDDDLQYIIANGPKEQTELSEMIVAVRLNSALAYLKLDEPDKCIEFCKKVLDMFASNEKALFRMGQAHLLRRDHEEAAVYFRRIVAKNPSNTLAVKQLQVCEEAVKKARDTERKMFRGIFERCKETGLGDVEEKENGGISTDEKSAL</sequence>
<dbReference type="GO" id="GO:0003755">
    <property type="term" value="F:peptidyl-prolyl cis-trans isomerase activity"/>
    <property type="evidence" value="ECO:0007669"/>
    <property type="project" value="UniProtKB-KW"/>
</dbReference>
<dbReference type="InterPro" id="IPR001179">
    <property type="entry name" value="PPIase_FKBP_dom"/>
</dbReference>
<reference evidence="10" key="1">
    <citation type="submission" date="2022-06" db="EMBL/GenBank/DDBJ databases">
        <authorList>
            <person name="Berger JAMES D."/>
            <person name="Berger JAMES D."/>
        </authorList>
    </citation>
    <scope>NUCLEOTIDE SEQUENCE [LARGE SCALE GENOMIC DNA]</scope>
</reference>
<dbReference type="InterPro" id="IPR046357">
    <property type="entry name" value="PPIase_dom_sf"/>
</dbReference>
<evidence type="ECO:0000259" key="9">
    <source>
        <dbReference type="PROSITE" id="PS50059"/>
    </source>
</evidence>
<dbReference type="PROSITE" id="PS50005">
    <property type="entry name" value="TPR"/>
    <property type="match status" value="1"/>
</dbReference>
<dbReference type="PANTHER" id="PTHR46512:SF9">
    <property type="entry name" value="PEPTIDYLPROLYL ISOMERASE"/>
    <property type="match status" value="1"/>
</dbReference>
<evidence type="ECO:0000256" key="7">
    <source>
        <dbReference type="PROSITE-ProRule" id="PRU00277"/>
    </source>
</evidence>
<evidence type="ECO:0000256" key="8">
    <source>
        <dbReference type="PROSITE-ProRule" id="PRU00339"/>
    </source>
</evidence>
<proteinExistence type="predicted"/>
<keyword evidence="4 8" id="KW-0802">TPR repeat</keyword>
<evidence type="ECO:0000256" key="1">
    <source>
        <dbReference type="ARBA" id="ARBA00000971"/>
    </source>
</evidence>
<keyword evidence="3" id="KW-0677">Repeat</keyword>
<protein>
    <recommendedName>
        <fullName evidence="2 7">peptidylprolyl isomerase</fullName>
        <ecNumber evidence="2 7">5.2.1.8</ecNumber>
    </recommendedName>
</protein>
<dbReference type="EC" id="5.2.1.8" evidence="2 7"/>
<evidence type="ECO:0000256" key="2">
    <source>
        <dbReference type="ARBA" id="ARBA00013194"/>
    </source>
</evidence>
<feature type="repeat" description="TPR" evidence="8">
    <location>
        <begin position="341"/>
        <end position="374"/>
    </location>
</feature>
<keyword evidence="10" id="KW-1185">Reference proteome</keyword>
<evidence type="ECO:0000256" key="3">
    <source>
        <dbReference type="ARBA" id="ARBA00022737"/>
    </source>
</evidence>
<dbReference type="InterPro" id="IPR011990">
    <property type="entry name" value="TPR-like_helical_dom_sf"/>
</dbReference>
<dbReference type="Pfam" id="PF13174">
    <property type="entry name" value="TPR_6"/>
    <property type="match status" value="1"/>
</dbReference>
<dbReference type="SMART" id="SM00028">
    <property type="entry name" value="TPR"/>
    <property type="match status" value="3"/>
</dbReference>
<dbReference type="InterPro" id="IPR019734">
    <property type="entry name" value="TPR_rpt"/>
</dbReference>
<evidence type="ECO:0000256" key="4">
    <source>
        <dbReference type="ARBA" id="ARBA00022803"/>
    </source>
</evidence>
<dbReference type="InterPro" id="IPR050754">
    <property type="entry name" value="FKBP4/5/8-like"/>
</dbReference>
<evidence type="ECO:0000256" key="5">
    <source>
        <dbReference type="ARBA" id="ARBA00023110"/>
    </source>
</evidence>
<dbReference type="Gene3D" id="3.10.50.40">
    <property type="match status" value="1"/>
</dbReference>